<feature type="transmembrane region" description="Helical" evidence="1">
    <location>
        <begin position="21"/>
        <end position="42"/>
    </location>
</feature>
<dbReference type="PROSITE" id="PS50965">
    <property type="entry name" value="NERD"/>
    <property type="match status" value="1"/>
</dbReference>
<accession>A0A5C5E742</accession>
<keyword evidence="4" id="KW-1185">Reference proteome</keyword>
<proteinExistence type="predicted"/>
<feature type="domain" description="NERD" evidence="2">
    <location>
        <begin position="77"/>
        <end position="194"/>
    </location>
</feature>
<dbReference type="InterPro" id="IPR011528">
    <property type="entry name" value="NERD"/>
</dbReference>
<dbReference type="Proteomes" id="UP000313395">
    <property type="component" value="Unassembled WGS sequence"/>
</dbReference>
<dbReference type="AlphaFoldDB" id="A0A5C5E742"/>
<evidence type="ECO:0000259" key="2">
    <source>
        <dbReference type="PROSITE" id="PS50965"/>
    </source>
</evidence>
<sequence>MSRVYYLRMLKRLSHTYRLKELLNLEIILFFLLVVGLCKGFSGGSPKQKKHKRYNRYQRTAYNAASGNSVFDTLFDDGKYGEFLIYSCLEDLGDAHKLLKNIYLPKVNGTTTEIDLIMISATGIYVFESKNFSGWIFGDENSKYWKQIFRGGRHYQFYNPIWQNKKHISVLKQHLGLGDEVFRSYIVFSERCVLKKMFVYSPEVKVMNQDVLACEIAEDMMQRPEFFTPLEIEQIYNELSRFTQADDETKQAHIDAIKRRDP</sequence>
<evidence type="ECO:0000256" key="1">
    <source>
        <dbReference type="SAM" id="Phobius"/>
    </source>
</evidence>
<evidence type="ECO:0000313" key="4">
    <source>
        <dbReference type="Proteomes" id="UP000313395"/>
    </source>
</evidence>
<organism evidence="3 4">
    <name type="scientific">Trichococcus shcherbakoviae subsp. psychrophilus</name>
    <dbReference type="NCBI Taxonomy" id="2585775"/>
    <lineage>
        <taxon>Bacteria</taxon>
        <taxon>Bacillati</taxon>
        <taxon>Bacillota</taxon>
        <taxon>Bacilli</taxon>
        <taxon>Lactobacillales</taxon>
        <taxon>Carnobacteriaceae</taxon>
        <taxon>Trichococcus</taxon>
    </lineage>
</organism>
<keyword evidence="1" id="KW-1133">Transmembrane helix</keyword>
<dbReference type="EMBL" id="VENO01000003">
    <property type="protein sequence ID" value="TNV68432.1"/>
    <property type="molecule type" value="Genomic_DNA"/>
</dbReference>
<dbReference type="Pfam" id="PF08378">
    <property type="entry name" value="NERD"/>
    <property type="match status" value="1"/>
</dbReference>
<name>A0A5C5E742_9LACT</name>
<keyword evidence="1" id="KW-0812">Transmembrane</keyword>
<protein>
    <submittedName>
        <fullName evidence="3">NERD domain-containing protein</fullName>
    </submittedName>
</protein>
<comment type="caution">
    <text evidence="3">The sequence shown here is derived from an EMBL/GenBank/DDBJ whole genome shotgun (WGS) entry which is preliminary data.</text>
</comment>
<reference evidence="3 4" key="1">
    <citation type="submission" date="2019-06" db="EMBL/GenBank/DDBJ databases">
        <title>Description Trichococcus psychrophilus sp. nov., isolated from a cold spring, by genomic and phenotypic analyses.</title>
        <authorList>
            <person name="Zakharyuk A."/>
        </authorList>
    </citation>
    <scope>NUCLEOTIDE SEQUENCE [LARGE SCALE GENOMIC DNA]</scope>
    <source>
        <strain evidence="3 4">SKBG</strain>
    </source>
</reference>
<evidence type="ECO:0000313" key="3">
    <source>
        <dbReference type="EMBL" id="TNV68432.1"/>
    </source>
</evidence>
<keyword evidence="1" id="KW-0472">Membrane</keyword>
<gene>
    <name evidence="3" type="ORF">FHK04_09475</name>
</gene>